<dbReference type="Proteomes" id="UP000076837">
    <property type="component" value="Unassembled WGS sequence"/>
</dbReference>
<dbReference type="SUPFAM" id="SSF51004">
    <property type="entry name" value="C-terminal (heme d1) domain of cytochrome cd1-nitrite reductase"/>
    <property type="match status" value="1"/>
</dbReference>
<dbReference type="InterPro" id="IPR011048">
    <property type="entry name" value="Haem_d1_sf"/>
</dbReference>
<name>A0A163LPM3_DIDRA</name>
<comment type="caution">
    <text evidence="1">The sequence shown here is derived from an EMBL/GenBank/DDBJ whole genome shotgun (WGS) entry which is preliminary data.</text>
</comment>
<dbReference type="InterPro" id="IPR015943">
    <property type="entry name" value="WD40/YVTN_repeat-like_dom_sf"/>
</dbReference>
<evidence type="ECO:0000313" key="1">
    <source>
        <dbReference type="EMBL" id="KZM27991.1"/>
    </source>
</evidence>
<accession>A0A163LPM3</accession>
<protein>
    <submittedName>
        <fullName evidence="1">Uncharacterized protein</fullName>
    </submittedName>
</protein>
<keyword evidence="2" id="KW-1185">Reference proteome</keyword>
<proteinExistence type="predicted"/>
<organism evidence="1 2">
    <name type="scientific">Didymella rabiei</name>
    <name type="common">Chickpea ascochyta blight fungus</name>
    <name type="synonym">Mycosphaerella rabiei</name>
    <dbReference type="NCBI Taxonomy" id="5454"/>
    <lineage>
        <taxon>Eukaryota</taxon>
        <taxon>Fungi</taxon>
        <taxon>Dikarya</taxon>
        <taxon>Ascomycota</taxon>
        <taxon>Pezizomycotina</taxon>
        <taxon>Dothideomycetes</taxon>
        <taxon>Pleosporomycetidae</taxon>
        <taxon>Pleosporales</taxon>
        <taxon>Pleosporineae</taxon>
        <taxon>Didymellaceae</taxon>
        <taxon>Ascochyta</taxon>
    </lineage>
</organism>
<dbReference type="Gene3D" id="2.130.10.10">
    <property type="entry name" value="YVTN repeat-like/Quinoprotein amine dehydrogenase"/>
    <property type="match status" value="1"/>
</dbReference>
<sequence>MNPSRTALEEPSRSRPTHEPHLEALSLEHRSILRQPRVTTGGAELRADTAIAYYSVGLDRDSQFAADVSLPTGYNSIPGAGHGKILWAGDTEHSTECCCGQGGGAGKVAGIAPSCGERAVRPLRKAISHVVPFLPPARSQLPIQILQVRSVHGDRECSQLARVLGYEGHDGVSGHSAQHPFQPLGEIRPVGASVGCAALGGLFSDQEVTPIPVEPGFVTGGVADAPEFHPEPLAHDRDDRSRYLPKFAGFGMGRAPRADFEALLNQLLRSNRIRRDHDPGLDSTTVLVEHDVTAGTTVTQADELRYLDQFGIIVEVEVEVEVDVHARQVVRTISNLSQVHGVLVVPDLRRVYVTATGENRLVILDEDTGAVIGQAPTGDYPDGIAYDPTRGAVWTTNETGGTETVVDAVTAQTSVTPAATASRSTHLPGWRSSPMKTMPPYSPYRHPKTPARLADEVTLETWIEQCVAHLRDAENFDIYRPHEDEFLLLYGVAVRVMRYCDAYLHLVRSGFTGEAVVLARTALEHDESGRHCLISVRHCALHN</sequence>
<reference evidence="1 2" key="1">
    <citation type="journal article" date="2016" name="Sci. Rep.">
        <title>Draft genome sequencing and secretome analysis of fungal phytopathogen Ascochyta rabiei provides insight into the necrotrophic effector repertoire.</title>
        <authorList>
            <person name="Verma S."/>
            <person name="Gazara R.K."/>
            <person name="Nizam S."/>
            <person name="Parween S."/>
            <person name="Chattopadhyay D."/>
            <person name="Verma P.K."/>
        </authorList>
    </citation>
    <scope>NUCLEOTIDE SEQUENCE [LARGE SCALE GENOMIC DNA]</scope>
    <source>
        <strain evidence="1 2">ArDII</strain>
    </source>
</reference>
<gene>
    <name evidence="1" type="ORF">ST47_g866</name>
</gene>
<evidence type="ECO:0000313" key="2">
    <source>
        <dbReference type="Proteomes" id="UP000076837"/>
    </source>
</evidence>
<dbReference type="AlphaFoldDB" id="A0A163LPM3"/>
<dbReference type="EMBL" id="JYNV01000039">
    <property type="protein sequence ID" value="KZM27991.1"/>
    <property type="molecule type" value="Genomic_DNA"/>
</dbReference>